<accession>A0A0F9RKL7</accession>
<evidence type="ECO:0000256" key="1">
    <source>
        <dbReference type="SAM" id="Phobius"/>
    </source>
</evidence>
<sequence length="87" mass="9106">MNKKVKIISGVIMSGVMAAALSGFFTVTKMGLVPGWQAAWGLGFVSGWPIALILSMLIARPVRALSIAIVRRRGSSGPAPLSPTVQN</sequence>
<name>A0A0F9RKL7_9ZZZZ</name>
<feature type="transmembrane region" description="Helical" evidence="1">
    <location>
        <begin position="39"/>
        <end position="59"/>
    </location>
</feature>
<keyword evidence="1" id="KW-0472">Membrane</keyword>
<organism evidence="2">
    <name type="scientific">marine sediment metagenome</name>
    <dbReference type="NCBI Taxonomy" id="412755"/>
    <lineage>
        <taxon>unclassified sequences</taxon>
        <taxon>metagenomes</taxon>
        <taxon>ecological metagenomes</taxon>
    </lineage>
</organism>
<protein>
    <recommendedName>
        <fullName evidence="3">DUF2798 domain-containing protein</fullName>
    </recommendedName>
</protein>
<gene>
    <name evidence="2" type="ORF">LCGC14_0565370</name>
</gene>
<dbReference type="Pfam" id="PF11391">
    <property type="entry name" value="DUF2798"/>
    <property type="match status" value="1"/>
</dbReference>
<evidence type="ECO:0000313" key="2">
    <source>
        <dbReference type="EMBL" id="KKN57120.1"/>
    </source>
</evidence>
<reference evidence="2" key="1">
    <citation type="journal article" date="2015" name="Nature">
        <title>Complex archaea that bridge the gap between prokaryotes and eukaryotes.</title>
        <authorList>
            <person name="Spang A."/>
            <person name="Saw J.H."/>
            <person name="Jorgensen S.L."/>
            <person name="Zaremba-Niedzwiedzka K."/>
            <person name="Martijn J."/>
            <person name="Lind A.E."/>
            <person name="van Eijk R."/>
            <person name="Schleper C."/>
            <person name="Guy L."/>
            <person name="Ettema T.J."/>
        </authorList>
    </citation>
    <scope>NUCLEOTIDE SEQUENCE</scope>
</reference>
<dbReference type="EMBL" id="LAZR01000818">
    <property type="protein sequence ID" value="KKN57120.1"/>
    <property type="molecule type" value="Genomic_DNA"/>
</dbReference>
<keyword evidence="1" id="KW-0812">Transmembrane</keyword>
<proteinExistence type="predicted"/>
<dbReference type="InterPro" id="IPR021529">
    <property type="entry name" value="DUF2798"/>
</dbReference>
<evidence type="ECO:0008006" key="3">
    <source>
        <dbReference type="Google" id="ProtNLM"/>
    </source>
</evidence>
<keyword evidence="1" id="KW-1133">Transmembrane helix</keyword>
<comment type="caution">
    <text evidence="2">The sequence shown here is derived from an EMBL/GenBank/DDBJ whole genome shotgun (WGS) entry which is preliminary data.</text>
</comment>
<feature type="transmembrane region" description="Helical" evidence="1">
    <location>
        <begin position="7"/>
        <end position="27"/>
    </location>
</feature>
<dbReference type="AlphaFoldDB" id="A0A0F9RKL7"/>